<accession>A0A8J5CVD3</accession>
<dbReference type="Proteomes" id="UP000770661">
    <property type="component" value="Unassembled WGS sequence"/>
</dbReference>
<keyword evidence="1" id="KW-0472">Membrane</keyword>
<evidence type="ECO:0000313" key="4">
    <source>
        <dbReference type="Proteomes" id="UP000770661"/>
    </source>
</evidence>
<keyword evidence="1" id="KW-1133">Transmembrane helix</keyword>
<name>A0A8J5CVD3_CHIOP</name>
<dbReference type="EMBL" id="JACEEZ010012063">
    <property type="protein sequence ID" value="KAG0720915.1"/>
    <property type="molecule type" value="Genomic_DNA"/>
</dbReference>
<evidence type="ECO:0000256" key="1">
    <source>
        <dbReference type="SAM" id="Phobius"/>
    </source>
</evidence>
<evidence type="ECO:0000313" key="3">
    <source>
        <dbReference type="EMBL" id="KAG0720915.1"/>
    </source>
</evidence>
<dbReference type="InterPro" id="IPR000595">
    <property type="entry name" value="cNMP-bd_dom"/>
</dbReference>
<dbReference type="GO" id="GO:0016301">
    <property type="term" value="F:kinase activity"/>
    <property type="evidence" value="ECO:0007669"/>
    <property type="project" value="UniProtKB-KW"/>
</dbReference>
<reference evidence="3" key="1">
    <citation type="submission" date="2020-07" db="EMBL/GenBank/DDBJ databases">
        <title>The High-quality genome of the commercially important snow crab, Chionoecetes opilio.</title>
        <authorList>
            <person name="Jeong J.-H."/>
            <person name="Ryu S."/>
        </authorList>
    </citation>
    <scope>NUCLEOTIDE SEQUENCE</scope>
    <source>
        <strain evidence="3">MADBK_172401_WGS</strain>
        <tissue evidence="3">Digestive gland</tissue>
    </source>
</reference>
<proteinExistence type="predicted"/>
<keyword evidence="1" id="KW-0812">Transmembrane</keyword>
<dbReference type="AlphaFoldDB" id="A0A8J5CVD3"/>
<feature type="domain" description="Cyclic nucleotide-binding" evidence="2">
    <location>
        <begin position="44"/>
        <end position="100"/>
    </location>
</feature>
<organism evidence="3 4">
    <name type="scientific">Chionoecetes opilio</name>
    <name type="common">Atlantic snow crab</name>
    <name type="synonym">Cancer opilio</name>
    <dbReference type="NCBI Taxonomy" id="41210"/>
    <lineage>
        <taxon>Eukaryota</taxon>
        <taxon>Metazoa</taxon>
        <taxon>Ecdysozoa</taxon>
        <taxon>Arthropoda</taxon>
        <taxon>Crustacea</taxon>
        <taxon>Multicrustacea</taxon>
        <taxon>Malacostraca</taxon>
        <taxon>Eumalacostraca</taxon>
        <taxon>Eucarida</taxon>
        <taxon>Decapoda</taxon>
        <taxon>Pleocyemata</taxon>
        <taxon>Brachyura</taxon>
        <taxon>Eubrachyura</taxon>
        <taxon>Majoidea</taxon>
        <taxon>Majidae</taxon>
        <taxon>Chionoecetes</taxon>
    </lineage>
</organism>
<comment type="caution">
    <text evidence="3">The sequence shown here is derived from an EMBL/GenBank/DDBJ whole genome shotgun (WGS) entry which is preliminary data.</text>
</comment>
<keyword evidence="3" id="KW-0418">Kinase</keyword>
<dbReference type="OrthoDB" id="63267at2759"/>
<keyword evidence="4" id="KW-1185">Reference proteome</keyword>
<evidence type="ECO:0000259" key="2">
    <source>
        <dbReference type="PROSITE" id="PS50042"/>
    </source>
</evidence>
<gene>
    <name evidence="3" type="primary">Pkg21D_2</name>
    <name evidence="3" type="ORF">GWK47_047499</name>
</gene>
<protein>
    <submittedName>
        <fullName evidence="3">cGMP-dependent protein kinase, isozyme 1</fullName>
    </submittedName>
</protein>
<keyword evidence="3" id="KW-0808">Transferase</keyword>
<dbReference type="PROSITE" id="PS50042">
    <property type="entry name" value="CNMP_BINDING_3"/>
    <property type="match status" value="1"/>
</dbReference>
<sequence length="125" mass="13971">MLPLLYMVVVGLERVVVVVVVVVVAEALEFLRLHRLIAQEAARVGFCALLLSSLPSSHLSNPTLPVTNAKVWVLDRRVFQQIMMRSGLKRMEDNINFLTSVALFQNLHKDHLTKIADALEVGVQV</sequence>
<feature type="transmembrane region" description="Helical" evidence="1">
    <location>
        <begin position="6"/>
        <end position="28"/>
    </location>
</feature>